<evidence type="ECO:0000313" key="3">
    <source>
        <dbReference type="EMBL" id="QGY05204.1"/>
    </source>
</evidence>
<gene>
    <name evidence="3" type="ORF">MMSR116_27365</name>
</gene>
<dbReference type="GO" id="GO:0000160">
    <property type="term" value="P:phosphorelay signal transduction system"/>
    <property type="evidence" value="ECO:0007669"/>
    <property type="project" value="InterPro"/>
</dbReference>
<feature type="modified residue" description="4-aspartylphosphate" evidence="1">
    <location>
        <position position="62"/>
    </location>
</feature>
<evidence type="ECO:0000259" key="2">
    <source>
        <dbReference type="PROSITE" id="PS50110"/>
    </source>
</evidence>
<dbReference type="RefSeq" id="WP_010683993.1">
    <property type="nucleotide sequence ID" value="NZ_CP043538.1"/>
</dbReference>
<evidence type="ECO:0000256" key="1">
    <source>
        <dbReference type="PROSITE-ProRule" id="PRU00169"/>
    </source>
</evidence>
<feature type="domain" description="Response regulatory" evidence="2">
    <location>
        <begin position="12"/>
        <end position="123"/>
    </location>
</feature>
<protein>
    <submittedName>
        <fullName evidence="3">Response regulator</fullName>
    </submittedName>
</protein>
<reference evidence="3 4" key="2">
    <citation type="journal article" date="2013" name="Genome Announc.">
        <title>Draft Genome Sequence of Methylobacterium mesophilicum Strain SR1.6/6, Isolated from Citrus sinensis.</title>
        <authorList>
            <person name="Marinho Almeida D."/>
            <person name="Dini-Andreote F."/>
            <person name="Camargo Neves A.A."/>
            <person name="Juca Ramos R.T."/>
            <person name="Andreote F.D."/>
            <person name="Carneiro A.R."/>
            <person name="Oliveira de Souza Lima A."/>
            <person name="Caracciolo Gomes de Sa P.H."/>
            <person name="Ribeiro Barbosa M.S."/>
            <person name="Araujo W.L."/>
            <person name="Silva A."/>
        </authorList>
    </citation>
    <scope>NUCLEOTIDE SEQUENCE [LARGE SCALE GENOMIC DNA]</scope>
    <source>
        <strain evidence="3 4">SR1.6/6</strain>
    </source>
</reference>
<dbReference type="Proteomes" id="UP000012488">
    <property type="component" value="Chromosome"/>
</dbReference>
<sequence>MPDPVRPLAGYRILVVEDEYLIAIELKRWLKAAGACVAGPLPSVVQALAFIEEDSLAAAVLDVNLGHGETVHPLVAVLGSPGVPYLFATGDVKLPDADGYRDPPRLTKPYHEAELVHAVATLILGCRPAS</sequence>
<keyword evidence="1" id="KW-0597">Phosphoprotein</keyword>
<dbReference type="SUPFAM" id="SSF52172">
    <property type="entry name" value="CheY-like"/>
    <property type="match status" value="1"/>
</dbReference>
<evidence type="ECO:0000313" key="4">
    <source>
        <dbReference type="Proteomes" id="UP000012488"/>
    </source>
</evidence>
<dbReference type="OrthoDB" id="582170at2"/>
<accession>A0A6B9FX61</accession>
<proteinExistence type="predicted"/>
<reference evidence="3 4" key="1">
    <citation type="journal article" date="2012" name="Genet. Mol. Biol.">
        <title>Analysis of 16S rRNA and mxaF genes revealing insights into Methylobacterium niche-specific plant association.</title>
        <authorList>
            <person name="Dourado M.N."/>
            <person name="Andreote F.D."/>
            <person name="Dini-Andreote F."/>
            <person name="Conti R."/>
            <person name="Araujo J.M."/>
            <person name="Araujo W.L."/>
        </authorList>
    </citation>
    <scope>NUCLEOTIDE SEQUENCE [LARGE SCALE GENOMIC DNA]</scope>
    <source>
        <strain evidence="3 4">SR1.6/6</strain>
    </source>
</reference>
<dbReference type="KEGG" id="mmes:MMSR116_27365"/>
<dbReference type="Gene3D" id="3.40.50.2300">
    <property type="match status" value="1"/>
</dbReference>
<organism evidence="3 4">
    <name type="scientific">Methylobacterium mesophilicum SR1.6/6</name>
    <dbReference type="NCBI Taxonomy" id="908290"/>
    <lineage>
        <taxon>Bacteria</taxon>
        <taxon>Pseudomonadati</taxon>
        <taxon>Pseudomonadota</taxon>
        <taxon>Alphaproteobacteria</taxon>
        <taxon>Hyphomicrobiales</taxon>
        <taxon>Methylobacteriaceae</taxon>
        <taxon>Methylobacterium</taxon>
    </lineage>
</organism>
<dbReference type="PROSITE" id="PS50110">
    <property type="entry name" value="RESPONSE_REGULATORY"/>
    <property type="match status" value="1"/>
</dbReference>
<dbReference type="InterPro" id="IPR001789">
    <property type="entry name" value="Sig_transdc_resp-reg_receiver"/>
</dbReference>
<dbReference type="InterPro" id="IPR011006">
    <property type="entry name" value="CheY-like_superfamily"/>
</dbReference>
<dbReference type="EMBL" id="CP043538">
    <property type="protein sequence ID" value="QGY05204.1"/>
    <property type="molecule type" value="Genomic_DNA"/>
</dbReference>
<name>A0A6B9FX61_9HYPH</name>
<dbReference type="AlphaFoldDB" id="A0A6B9FX61"/>